<gene>
    <name evidence="2" type="ORF">E4582_02880</name>
</gene>
<name>A0A4Z1RJK3_9GAMM</name>
<accession>A0A4Z1RJK3</accession>
<evidence type="ECO:0000313" key="2">
    <source>
        <dbReference type="EMBL" id="TKS53821.1"/>
    </source>
</evidence>
<protein>
    <recommendedName>
        <fullName evidence="4">Cytochrome c</fullName>
    </recommendedName>
</protein>
<dbReference type="RefSeq" id="WP_134673205.1">
    <property type="nucleotide sequence ID" value="NZ_SPUH01000001.1"/>
</dbReference>
<keyword evidence="1" id="KW-0732">Signal</keyword>
<dbReference type="EMBL" id="SPUH01000001">
    <property type="protein sequence ID" value="TKS53821.1"/>
    <property type="molecule type" value="Genomic_DNA"/>
</dbReference>
<evidence type="ECO:0000256" key="1">
    <source>
        <dbReference type="SAM" id="SignalP"/>
    </source>
</evidence>
<dbReference type="AlphaFoldDB" id="A0A4Z1RJK3"/>
<sequence length="150" mass="16017">MTNRLLLRLRALLPLAIVMGLAGCTGGDDESNTIDGFQASFNGAMHCMSVHAAIATAGLGPLAVAEDREKPNGTVVGMREVADQLPLDESSQPTLRHAHRSLADQLETVAGRGVEAASALAKSESYRRDMAVLSDWYAAHCKQDEAQRET</sequence>
<feature type="signal peptide" evidence="1">
    <location>
        <begin position="1"/>
        <end position="22"/>
    </location>
</feature>
<evidence type="ECO:0008006" key="4">
    <source>
        <dbReference type="Google" id="ProtNLM"/>
    </source>
</evidence>
<dbReference type="PROSITE" id="PS51257">
    <property type="entry name" value="PROKAR_LIPOPROTEIN"/>
    <property type="match status" value="1"/>
</dbReference>
<keyword evidence="3" id="KW-1185">Reference proteome</keyword>
<comment type="caution">
    <text evidence="2">The sequence shown here is derived from an EMBL/GenBank/DDBJ whole genome shotgun (WGS) entry which is preliminary data.</text>
</comment>
<feature type="chain" id="PRO_5021237158" description="Cytochrome c" evidence="1">
    <location>
        <begin position="23"/>
        <end position="150"/>
    </location>
</feature>
<proteinExistence type="predicted"/>
<evidence type="ECO:0000313" key="3">
    <source>
        <dbReference type="Proteomes" id="UP000298681"/>
    </source>
</evidence>
<reference evidence="2 3" key="1">
    <citation type="submission" date="2019-01" db="EMBL/GenBank/DDBJ databases">
        <authorList>
            <person name="Zhang S."/>
        </authorList>
    </citation>
    <scope>NUCLEOTIDE SEQUENCE [LARGE SCALE GENOMIC DNA]</scope>
    <source>
        <strain evidence="2 3">1626</strain>
    </source>
</reference>
<dbReference type="Proteomes" id="UP000298681">
    <property type="component" value="Unassembled WGS sequence"/>
</dbReference>
<organism evidence="2 3">
    <name type="scientific">Luteimonas yindakuii</name>
    <dbReference type="NCBI Taxonomy" id="2565782"/>
    <lineage>
        <taxon>Bacteria</taxon>
        <taxon>Pseudomonadati</taxon>
        <taxon>Pseudomonadota</taxon>
        <taxon>Gammaproteobacteria</taxon>
        <taxon>Lysobacterales</taxon>
        <taxon>Lysobacteraceae</taxon>
        <taxon>Luteimonas</taxon>
    </lineage>
</organism>